<name>A0A2T4GDT6_FUSCU</name>
<proteinExistence type="predicted"/>
<dbReference type="EMBL" id="PVEM01000028">
    <property type="protein sequence ID" value="PTD01738.1"/>
    <property type="molecule type" value="Genomic_DNA"/>
</dbReference>
<sequence>MLLDYHCYSNRSLGCSFESCIMMTATPREAKNLCCGPAAFGGHRVPSDKSFRHLTKRQFIQMIERSNDANVLTSRSRARTGSLLGPPLSTRLPPATHSYLIVDESVYFLFFIAVAIKNKYRTEPQSEYNGRRVESSGPRRSHYACVRPKLRF</sequence>
<evidence type="ECO:0000313" key="1">
    <source>
        <dbReference type="EMBL" id="PTD01738.1"/>
    </source>
</evidence>
<dbReference type="OrthoDB" id="5105709at2759"/>
<accession>A0A2T4GDT6</accession>
<evidence type="ECO:0000313" key="2">
    <source>
        <dbReference type="Proteomes" id="UP000241587"/>
    </source>
</evidence>
<keyword evidence="2" id="KW-1185">Reference proteome</keyword>
<dbReference type="AlphaFoldDB" id="A0A2T4GDT6"/>
<organism evidence="1 2">
    <name type="scientific">Fusarium culmorum</name>
    <dbReference type="NCBI Taxonomy" id="5516"/>
    <lineage>
        <taxon>Eukaryota</taxon>
        <taxon>Fungi</taxon>
        <taxon>Dikarya</taxon>
        <taxon>Ascomycota</taxon>
        <taxon>Pezizomycotina</taxon>
        <taxon>Sordariomycetes</taxon>
        <taxon>Hypocreomycetidae</taxon>
        <taxon>Hypocreales</taxon>
        <taxon>Nectriaceae</taxon>
        <taxon>Fusarium</taxon>
    </lineage>
</organism>
<comment type="caution">
    <text evidence="1">The sequence shown here is derived from an EMBL/GenBank/DDBJ whole genome shotgun (WGS) entry which is preliminary data.</text>
</comment>
<dbReference type="Proteomes" id="UP000241587">
    <property type="component" value="Unassembled WGS sequence"/>
</dbReference>
<gene>
    <name evidence="1" type="ORF">FCULG_00010631</name>
</gene>
<protein>
    <submittedName>
        <fullName evidence="1">Uncharacterized protein</fullName>
    </submittedName>
</protein>
<reference evidence="1 2" key="1">
    <citation type="submission" date="2018-02" db="EMBL/GenBank/DDBJ databases">
        <title>Fusarium culmorum secondary metabolites in fungal-bacterial-plant interactions.</title>
        <authorList>
            <person name="Schmidt R."/>
        </authorList>
    </citation>
    <scope>NUCLEOTIDE SEQUENCE [LARGE SCALE GENOMIC DNA]</scope>
    <source>
        <strain evidence="1 2">PV</strain>
    </source>
</reference>